<evidence type="ECO:0000313" key="3">
    <source>
        <dbReference type="Proteomes" id="UP000626092"/>
    </source>
</evidence>
<keyword evidence="3" id="KW-1185">Reference proteome</keyword>
<accession>A0A834H5U0</accession>
<dbReference type="PANTHER" id="PTHR47476">
    <property type="match status" value="1"/>
</dbReference>
<feature type="compositionally biased region" description="Low complexity" evidence="1">
    <location>
        <begin position="30"/>
        <end position="39"/>
    </location>
</feature>
<evidence type="ECO:0000313" key="2">
    <source>
        <dbReference type="EMBL" id="KAF7145208.1"/>
    </source>
</evidence>
<gene>
    <name evidence="2" type="ORF">RHSIM_Rhsim04G0042100</name>
</gene>
<evidence type="ECO:0000256" key="1">
    <source>
        <dbReference type="SAM" id="MobiDB-lite"/>
    </source>
</evidence>
<name>A0A834H5U0_RHOSS</name>
<feature type="compositionally biased region" description="Pro residues" evidence="1">
    <location>
        <begin position="40"/>
        <end position="59"/>
    </location>
</feature>
<dbReference type="AlphaFoldDB" id="A0A834H5U0"/>
<feature type="region of interest" description="Disordered" evidence="1">
    <location>
        <begin position="29"/>
        <end position="71"/>
    </location>
</feature>
<protein>
    <submittedName>
        <fullName evidence="2">Uncharacterized protein</fullName>
    </submittedName>
</protein>
<dbReference type="EMBL" id="WJXA01000004">
    <property type="protein sequence ID" value="KAF7145208.1"/>
    <property type="molecule type" value="Genomic_DNA"/>
</dbReference>
<reference evidence="2" key="1">
    <citation type="submission" date="2019-11" db="EMBL/GenBank/DDBJ databases">
        <authorList>
            <person name="Liu Y."/>
            <person name="Hou J."/>
            <person name="Li T.-Q."/>
            <person name="Guan C.-H."/>
            <person name="Wu X."/>
            <person name="Wu H.-Z."/>
            <person name="Ling F."/>
            <person name="Zhang R."/>
            <person name="Shi X.-G."/>
            <person name="Ren J.-P."/>
            <person name="Chen E.-F."/>
            <person name="Sun J.-M."/>
        </authorList>
    </citation>
    <scope>NUCLEOTIDE SEQUENCE</scope>
    <source>
        <strain evidence="2">Adult_tree_wgs_1</strain>
        <tissue evidence="2">Leaves</tissue>
    </source>
</reference>
<organism evidence="2 3">
    <name type="scientific">Rhododendron simsii</name>
    <name type="common">Sims's rhododendron</name>
    <dbReference type="NCBI Taxonomy" id="118357"/>
    <lineage>
        <taxon>Eukaryota</taxon>
        <taxon>Viridiplantae</taxon>
        <taxon>Streptophyta</taxon>
        <taxon>Embryophyta</taxon>
        <taxon>Tracheophyta</taxon>
        <taxon>Spermatophyta</taxon>
        <taxon>Magnoliopsida</taxon>
        <taxon>eudicotyledons</taxon>
        <taxon>Gunneridae</taxon>
        <taxon>Pentapetalae</taxon>
        <taxon>asterids</taxon>
        <taxon>Ericales</taxon>
        <taxon>Ericaceae</taxon>
        <taxon>Ericoideae</taxon>
        <taxon>Rhodoreae</taxon>
        <taxon>Rhododendron</taxon>
    </lineage>
</organism>
<dbReference type="Proteomes" id="UP000626092">
    <property type="component" value="Unassembled WGS sequence"/>
</dbReference>
<comment type="caution">
    <text evidence="2">The sequence shown here is derived from an EMBL/GenBank/DDBJ whole genome shotgun (WGS) entry which is preliminary data.</text>
</comment>
<proteinExistence type="predicted"/>
<dbReference type="OrthoDB" id="1872003at2759"/>
<dbReference type="PANTHER" id="PTHR47476:SF2">
    <property type="entry name" value="ARABINOSE 5-PHOSPHATE ISOMERASE-RELATED"/>
    <property type="match status" value="1"/>
</dbReference>
<sequence length="148" mass="16173">MGNLPPPPDLSFPQIVLFTQTLFFSGIGNSTSLPTKSPRPSSPPTSVPLSSPPSTPLPPRQALHLPHPQGSDFGIGVIDTGIWCRYPRPKQQERLNGEELLRLVPCAKAKWAYLISVMSSEANGLVAVCDLNVYLPLERKLCPFDLDQ</sequence>